<feature type="compositionally biased region" description="Polar residues" evidence="7">
    <location>
        <begin position="434"/>
        <end position="445"/>
    </location>
</feature>
<organism evidence="11 12">
    <name type="scientific">Circinella minor</name>
    <dbReference type="NCBI Taxonomy" id="1195481"/>
    <lineage>
        <taxon>Eukaryota</taxon>
        <taxon>Fungi</taxon>
        <taxon>Fungi incertae sedis</taxon>
        <taxon>Mucoromycota</taxon>
        <taxon>Mucoromycotina</taxon>
        <taxon>Mucoromycetes</taxon>
        <taxon>Mucorales</taxon>
        <taxon>Lichtheimiaceae</taxon>
        <taxon>Circinella</taxon>
    </lineage>
</organism>
<feature type="transmembrane region" description="Helical" evidence="8">
    <location>
        <begin position="1015"/>
        <end position="1035"/>
    </location>
</feature>
<dbReference type="InterPro" id="IPR051359">
    <property type="entry name" value="CaCA_antiporter"/>
</dbReference>
<evidence type="ECO:0000259" key="10">
    <source>
        <dbReference type="Pfam" id="PF01699"/>
    </source>
</evidence>
<dbReference type="Proteomes" id="UP000646827">
    <property type="component" value="Unassembled WGS sequence"/>
</dbReference>
<feature type="transmembrane region" description="Helical" evidence="8">
    <location>
        <begin position="205"/>
        <end position="224"/>
    </location>
</feature>
<comment type="subcellular location">
    <subcellularLocation>
        <location evidence="1">Membrane</location>
        <topology evidence="1">Multi-pass membrane protein</topology>
    </subcellularLocation>
</comment>
<comment type="caution">
    <text evidence="11">The sequence shown here is derived from an EMBL/GenBank/DDBJ whole genome shotgun (WGS) entry which is preliminary data.</text>
</comment>
<evidence type="ECO:0000256" key="7">
    <source>
        <dbReference type="SAM" id="MobiDB-lite"/>
    </source>
</evidence>
<feature type="compositionally biased region" description="Low complexity" evidence="7">
    <location>
        <begin position="508"/>
        <end position="518"/>
    </location>
</feature>
<feature type="transmembrane region" description="Helical" evidence="8">
    <location>
        <begin position="1090"/>
        <end position="1111"/>
    </location>
</feature>
<sequence length="1112" mass="123383">MCRRTCRILLIGLFLSYFFVVIGKADTVTTTNTLVSNTSTARNTTTTTDELVVTLDRNHHHTPPCMNIEEYEDQCAFVELACHGFSGMYLKLYYCSPLWKPITVSVMGIILMLFFGAVSIVASDFFCPNLQTISSKLQLSESMAGVTVLAFGNGSPDLFSTFSAMNSGSGSLAIGELIGAAFFIVAIVSGSMGIIRPFRSERITFMRDATFLAGAVIMMTWIVYHQRIYWYHGIGLVAYYLIYVAVVMLSSVNFQGTSSNTKYEVKSVTEELIDETTRLLGGSGGKYYHLLLSNFYAGITTSKQSKPPRLSIPTYGFETPGGMSIYENRLGHIIRPMTARSPSRHSFRMETGSINNIPRTTSTSGSISSRLVRYPMTPRVGIRTSLFGAIEFQQHVSAIRRVNSTHYMNQPESANSNNNIRRRQISMPHWKRSPSPSQYIRSPQLNSANNNRNYNNATGVVAGGRPRASTVTDQLLTATSSAVNRGPRYNSNNNNHYYPNQQHHHSRQQQGQQTTVTTPDSTNSSTGLAEDYFTYLSANQHNQLPLEITTTTATNSQRQEENFPFSHQHNQEHTNDQNHEFMIPEIRLAPPNNLMSATAMTFDQRQQQQQLEYYNNQQEYQERQDDMNYYNYNNNSNIPRRQFSCTSPINSIYTTPRSLRRNRSRGNSLVVPRSPSIANTEDDVFVSARQSPAVTPSPSMYNTNSHQNDPHAISIILSNADNSNNNNNITSSEYPFVQRTLEAQFAPPAASYQVFTYVVSVVDSVGQTLFPTMQDWCDKSFLAKLSSFVAVPLVLVFTLTLPVAEPEDVKVDGIEVLDDNNIQHNHPMSGGGAYEDDMSLLSPDSCAAGGGGNAVNCSKNYLSVASAFENDSMILSDDMISIMDTQDNYQQNEWCRWLLALQAIFGSTFLAFNMAINNFIEPWHLVFGFTAGCMIAVLIMANTSADKPPKWRWMLSFVGFFVALNWIFLLANNMVGLLKAIGMIFNISDAIMGLTVFALGNSIGDLVANTAIAKMGFPTMAISACYAGPLLNMVLGVGISSSYQIFKTGQPFELDIAPTILVSSAGLIAVLLSTLIVVNLNGYCINENLGFWMIGIYTICCVINVSLECFYA</sequence>
<dbReference type="PANTHER" id="PTHR12266">
    <property type="entry name" value="NA+/CA2+ K+ INDEPENDENT EXCHANGER"/>
    <property type="match status" value="1"/>
</dbReference>
<dbReference type="Pfam" id="PF01699">
    <property type="entry name" value="Na_Ca_ex"/>
    <property type="match status" value="2"/>
</dbReference>
<dbReference type="GO" id="GO:0016020">
    <property type="term" value="C:membrane"/>
    <property type="evidence" value="ECO:0007669"/>
    <property type="project" value="UniProtKB-SubCell"/>
</dbReference>
<keyword evidence="5 8" id="KW-1133">Transmembrane helix</keyword>
<dbReference type="OrthoDB" id="407410at2759"/>
<evidence type="ECO:0000313" key="12">
    <source>
        <dbReference type="Proteomes" id="UP000646827"/>
    </source>
</evidence>
<keyword evidence="6 8" id="KW-0472">Membrane</keyword>
<keyword evidence="4 8" id="KW-0812">Transmembrane</keyword>
<dbReference type="EMBL" id="JAEPRB010000174">
    <property type="protein sequence ID" value="KAG2219559.1"/>
    <property type="molecule type" value="Genomic_DNA"/>
</dbReference>
<feature type="transmembrane region" description="Helical" evidence="8">
    <location>
        <begin position="953"/>
        <end position="971"/>
    </location>
</feature>
<evidence type="ECO:0000256" key="1">
    <source>
        <dbReference type="ARBA" id="ARBA00004141"/>
    </source>
</evidence>
<evidence type="ECO:0000256" key="9">
    <source>
        <dbReference type="SAM" id="SignalP"/>
    </source>
</evidence>
<evidence type="ECO:0000256" key="6">
    <source>
        <dbReference type="ARBA" id="ARBA00023136"/>
    </source>
</evidence>
<accession>A0A8H7RYW5</accession>
<dbReference type="AlphaFoldDB" id="A0A8H7RYW5"/>
<evidence type="ECO:0000256" key="5">
    <source>
        <dbReference type="ARBA" id="ARBA00022989"/>
    </source>
</evidence>
<feature type="region of interest" description="Disordered" evidence="7">
    <location>
        <begin position="429"/>
        <end position="453"/>
    </location>
</feature>
<feature type="transmembrane region" description="Helical" evidence="8">
    <location>
        <begin position="230"/>
        <end position="252"/>
    </location>
</feature>
<evidence type="ECO:0000313" key="11">
    <source>
        <dbReference type="EMBL" id="KAG2219559.1"/>
    </source>
</evidence>
<gene>
    <name evidence="11" type="ORF">INT45_013218</name>
</gene>
<keyword evidence="3" id="KW-0813">Transport</keyword>
<comment type="similarity">
    <text evidence="2">Belongs to the Ca(2+):cation antiporter (CaCA) (TC 2.A.19) family.</text>
</comment>
<feature type="compositionally biased region" description="Low complexity" evidence="7">
    <location>
        <begin position="484"/>
        <end position="501"/>
    </location>
</feature>
<feature type="region of interest" description="Disordered" evidence="7">
    <location>
        <begin position="478"/>
        <end position="527"/>
    </location>
</feature>
<evidence type="ECO:0000256" key="8">
    <source>
        <dbReference type="SAM" id="Phobius"/>
    </source>
</evidence>
<reference evidence="11 12" key="1">
    <citation type="submission" date="2020-12" db="EMBL/GenBank/DDBJ databases">
        <title>Metabolic potential, ecology and presence of endohyphal bacteria is reflected in genomic diversity of Mucoromycotina.</title>
        <authorList>
            <person name="Muszewska A."/>
            <person name="Okrasinska A."/>
            <person name="Steczkiewicz K."/>
            <person name="Drgas O."/>
            <person name="Orlowska M."/>
            <person name="Perlinska-Lenart U."/>
            <person name="Aleksandrzak-Piekarczyk T."/>
            <person name="Szatraj K."/>
            <person name="Zielenkiewicz U."/>
            <person name="Pilsyk S."/>
            <person name="Malc E."/>
            <person name="Mieczkowski P."/>
            <person name="Kruszewska J.S."/>
            <person name="Biernat P."/>
            <person name="Pawlowska J."/>
        </authorList>
    </citation>
    <scope>NUCLEOTIDE SEQUENCE [LARGE SCALE GENOMIC DNA]</scope>
    <source>
        <strain evidence="11 12">CBS 142.35</strain>
    </source>
</reference>
<feature type="signal peptide" evidence="9">
    <location>
        <begin position="1"/>
        <end position="25"/>
    </location>
</feature>
<feature type="transmembrane region" description="Helical" evidence="8">
    <location>
        <begin position="98"/>
        <end position="122"/>
    </location>
</feature>
<dbReference type="Gene3D" id="1.20.1420.30">
    <property type="entry name" value="NCX, central ion-binding region"/>
    <property type="match status" value="2"/>
</dbReference>
<evidence type="ECO:0000256" key="4">
    <source>
        <dbReference type="ARBA" id="ARBA00022692"/>
    </source>
</evidence>
<keyword evidence="12" id="KW-1185">Reference proteome</keyword>
<name>A0A8H7RYW5_9FUNG</name>
<dbReference type="InterPro" id="IPR004837">
    <property type="entry name" value="NaCa_Exmemb"/>
</dbReference>
<feature type="transmembrane region" description="Helical" evidence="8">
    <location>
        <begin position="923"/>
        <end position="941"/>
    </location>
</feature>
<dbReference type="PANTHER" id="PTHR12266:SF0">
    <property type="entry name" value="MITOCHONDRIAL SODIUM_CALCIUM EXCHANGER PROTEIN"/>
    <property type="match status" value="1"/>
</dbReference>
<feature type="transmembrane region" description="Helical" evidence="8">
    <location>
        <begin position="177"/>
        <end position="198"/>
    </location>
</feature>
<feature type="transmembrane region" description="Helical" evidence="8">
    <location>
        <begin position="1056"/>
        <end position="1078"/>
    </location>
</feature>
<proteinExistence type="inferred from homology"/>
<dbReference type="InterPro" id="IPR044880">
    <property type="entry name" value="NCX_ion-bd_dom_sf"/>
</dbReference>
<protein>
    <recommendedName>
        <fullName evidence="10">Sodium/calcium exchanger membrane region domain-containing protein</fullName>
    </recommendedName>
</protein>
<evidence type="ECO:0000256" key="3">
    <source>
        <dbReference type="ARBA" id="ARBA00022448"/>
    </source>
</evidence>
<feature type="domain" description="Sodium/calcium exchanger membrane region" evidence="10">
    <location>
        <begin position="956"/>
        <end position="1104"/>
    </location>
</feature>
<feature type="transmembrane region" description="Helical" evidence="8">
    <location>
        <begin position="983"/>
        <end position="1003"/>
    </location>
</feature>
<feature type="domain" description="Sodium/calcium exchanger membrane region" evidence="10">
    <location>
        <begin position="108"/>
        <end position="248"/>
    </location>
</feature>
<dbReference type="GO" id="GO:0006874">
    <property type="term" value="P:intracellular calcium ion homeostasis"/>
    <property type="evidence" value="ECO:0007669"/>
    <property type="project" value="TreeGrafter"/>
</dbReference>
<evidence type="ECO:0000256" key="2">
    <source>
        <dbReference type="ARBA" id="ARBA00008170"/>
    </source>
</evidence>
<feature type="chain" id="PRO_5034850172" description="Sodium/calcium exchanger membrane region domain-containing protein" evidence="9">
    <location>
        <begin position="26"/>
        <end position="1112"/>
    </location>
</feature>
<keyword evidence="9" id="KW-0732">Signal</keyword>
<dbReference type="GO" id="GO:0008324">
    <property type="term" value="F:monoatomic cation transmembrane transporter activity"/>
    <property type="evidence" value="ECO:0007669"/>
    <property type="project" value="TreeGrafter"/>
</dbReference>